<evidence type="ECO:0000313" key="3">
    <source>
        <dbReference type="Proteomes" id="UP001172101"/>
    </source>
</evidence>
<dbReference type="GO" id="GO:0003677">
    <property type="term" value="F:DNA binding"/>
    <property type="evidence" value="ECO:0007669"/>
    <property type="project" value="InterPro"/>
</dbReference>
<dbReference type="PRINTS" id="PR00929">
    <property type="entry name" value="ATHOOK"/>
</dbReference>
<feature type="compositionally biased region" description="Basic residues" evidence="1">
    <location>
        <begin position="241"/>
        <end position="250"/>
    </location>
</feature>
<dbReference type="GeneID" id="85323023"/>
<feature type="compositionally biased region" description="Low complexity" evidence="1">
    <location>
        <begin position="177"/>
        <end position="193"/>
    </location>
</feature>
<dbReference type="RefSeq" id="XP_060299155.1">
    <property type="nucleotide sequence ID" value="XM_060439753.1"/>
</dbReference>
<proteinExistence type="predicted"/>
<gene>
    <name evidence="2" type="ORF">B0T26DRAFT_674828</name>
</gene>
<evidence type="ECO:0000313" key="2">
    <source>
        <dbReference type="EMBL" id="KAK0723231.1"/>
    </source>
</evidence>
<feature type="compositionally biased region" description="Basic residues" evidence="1">
    <location>
        <begin position="1"/>
        <end position="11"/>
    </location>
</feature>
<dbReference type="SMART" id="SM00384">
    <property type="entry name" value="AT_hook"/>
    <property type="match status" value="8"/>
</dbReference>
<comment type="caution">
    <text evidence="2">The sequence shown here is derived from an EMBL/GenBank/DDBJ whole genome shotgun (WGS) entry which is preliminary data.</text>
</comment>
<evidence type="ECO:0000256" key="1">
    <source>
        <dbReference type="SAM" id="MobiDB-lite"/>
    </source>
</evidence>
<sequence length="559" mass="60559">MPGRGRGRPRKSVLVANADEATAEEAPQQVSKQAPGQAPEREAPRRRGRPRKNAPESKPEERLAPAPEQEPEQKTPRRRGRPKKIVSEPKTEPLVDDDEKPSPRPRGRPRKSDANTPSGGSDIAAPRQSSSHSNSNTSDANIIASPSVPASSAAVDNVMRPTPRRGRPRKYPLPHLESASPASPTPPAEQQTPGSRRRGRPRKIQIPASAAQKSDIKDNAAVSEEAGPSSETKPASDKIKPTPRRGRSKKITASNVDNSPSTSSPVVAAVKPYTSRPRGRPRKSTGKKSPGRPKKVAFSKDKNSSNDNEAEDDAEDDARDDIEEEAENLTDDNTTDRDNRSTNRENADVADMSSRPTDQGASKPFNLSDCTGVYVLEDAKNPGVEVGTVDISIAVDGNDILAASFCFGHETKITMRLAVSKSKLDRFICKQEEEEYREFIDSDSASGPASVNALGKRKAPATSTGNGGPAKKQVKLSGPPRLHFTYRGRYKDNIVPQLKLGYLDFDDDQYKSFAMTAPLYDGDAVNFVGIFFGVTAGQPGRWNDYSEAAAKTKKARLSN</sequence>
<reference evidence="2" key="1">
    <citation type="submission" date="2023-06" db="EMBL/GenBank/DDBJ databases">
        <title>Genome-scale phylogeny and comparative genomics of the fungal order Sordariales.</title>
        <authorList>
            <consortium name="Lawrence Berkeley National Laboratory"/>
            <person name="Hensen N."/>
            <person name="Bonometti L."/>
            <person name="Westerberg I."/>
            <person name="Brannstrom I.O."/>
            <person name="Guillou S."/>
            <person name="Cros-Aarteil S."/>
            <person name="Calhoun S."/>
            <person name="Haridas S."/>
            <person name="Kuo A."/>
            <person name="Mondo S."/>
            <person name="Pangilinan J."/>
            <person name="Riley R."/>
            <person name="LaButti K."/>
            <person name="Andreopoulos B."/>
            <person name="Lipzen A."/>
            <person name="Chen C."/>
            <person name="Yanf M."/>
            <person name="Daum C."/>
            <person name="Ng V."/>
            <person name="Clum A."/>
            <person name="Steindorff A."/>
            <person name="Ohm R."/>
            <person name="Martin F."/>
            <person name="Silar P."/>
            <person name="Natvig D."/>
            <person name="Lalanne C."/>
            <person name="Gautier V."/>
            <person name="Ament-velasquez S.L."/>
            <person name="Kruys A."/>
            <person name="Hutchinson M.I."/>
            <person name="Powell A.J."/>
            <person name="Barry K."/>
            <person name="Miller A.N."/>
            <person name="Grigoriev I.V."/>
            <person name="Debuchy R."/>
            <person name="Gladieux P."/>
            <person name="Thoren M.H."/>
            <person name="Johannesson H."/>
        </authorList>
    </citation>
    <scope>NUCLEOTIDE SEQUENCE</scope>
    <source>
        <strain evidence="2">SMH2392-1A</strain>
    </source>
</reference>
<dbReference type="InterPro" id="IPR017956">
    <property type="entry name" value="AT_hook_DNA-bd_motif"/>
</dbReference>
<protein>
    <submittedName>
        <fullName evidence="2">Uncharacterized protein</fullName>
    </submittedName>
</protein>
<feature type="compositionally biased region" description="Basic and acidic residues" evidence="1">
    <location>
        <begin position="334"/>
        <end position="347"/>
    </location>
</feature>
<dbReference type="AlphaFoldDB" id="A0AA40E404"/>
<feature type="compositionally biased region" description="Acidic residues" evidence="1">
    <location>
        <begin position="308"/>
        <end position="330"/>
    </location>
</feature>
<feature type="compositionally biased region" description="Basic and acidic residues" evidence="1">
    <location>
        <begin position="53"/>
        <end position="63"/>
    </location>
</feature>
<dbReference type="EMBL" id="JAUIRO010000003">
    <property type="protein sequence ID" value="KAK0723231.1"/>
    <property type="molecule type" value="Genomic_DNA"/>
</dbReference>
<name>A0AA40E404_9PEZI</name>
<organism evidence="2 3">
    <name type="scientific">Lasiosphaeria miniovina</name>
    <dbReference type="NCBI Taxonomy" id="1954250"/>
    <lineage>
        <taxon>Eukaryota</taxon>
        <taxon>Fungi</taxon>
        <taxon>Dikarya</taxon>
        <taxon>Ascomycota</taxon>
        <taxon>Pezizomycotina</taxon>
        <taxon>Sordariomycetes</taxon>
        <taxon>Sordariomycetidae</taxon>
        <taxon>Sordariales</taxon>
        <taxon>Lasiosphaeriaceae</taxon>
        <taxon>Lasiosphaeria</taxon>
    </lineage>
</organism>
<accession>A0AA40E404</accession>
<feature type="compositionally biased region" description="Basic residues" evidence="1">
    <location>
        <begin position="162"/>
        <end position="172"/>
    </location>
</feature>
<keyword evidence="3" id="KW-1185">Reference proteome</keyword>
<dbReference type="Proteomes" id="UP001172101">
    <property type="component" value="Unassembled WGS sequence"/>
</dbReference>
<feature type="region of interest" description="Disordered" evidence="1">
    <location>
        <begin position="439"/>
        <end position="476"/>
    </location>
</feature>
<feature type="compositionally biased region" description="Basic residues" evidence="1">
    <location>
        <begin position="277"/>
        <end position="297"/>
    </location>
</feature>
<feature type="compositionally biased region" description="Low complexity" evidence="1">
    <location>
        <begin position="259"/>
        <end position="270"/>
    </location>
</feature>
<feature type="compositionally biased region" description="Low complexity" evidence="1">
    <location>
        <begin position="129"/>
        <end position="155"/>
    </location>
</feature>
<feature type="region of interest" description="Disordered" evidence="1">
    <location>
        <begin position="1"/>
        <end position="364"/>
    </location>
</feature>